<accession>A0A1Y5PGS6</accession>
<organism evidence="2">
    <name type="scientific">uncultured Mycobacterium sp</name>
    <dbReference type="NCBI Taxonomy" id="171292"/>
    <lineage>
        <taxon>Bacteria</taxon>
        <taxon>Bacillati</taxon>
        <taxon>Actinomycetota</taxon>
        <taxon>Actinomycetes</taxon>
        <taxon>Mycobacteriales</taxon>
        <taxon>Mycobacteriaceae</taxon>
        <taxon>Mycobacterium</taxon>
        <taxon>environmental samples</taxon>
    </lineage>
</organism>
<feature type="transmembrane region" description="Helical" evidence="1">
    <location>
        <begin position="76"/>
        <end position="97"/>
    </location>
</feature>
<keyword evidence="1" id="KW-1133">Transmembrane helix</keyword>
<dbReference type="AlphaFoldDB" id="A0A1Y5PGS6"/>
<evidence type="ECO:0000313" key="2">
    <source>
        <dbReference type="EMBL" id="SBS75331.1"/>
    </source>
</evidence>
<evidence type="ECO:0000256" key="1">
    <source>
        <dbReference type="SAM" id="Phobius"/>
    </source>
</evidence>
<protein>
    <recommendedName>
        <fullName evidence="3">DUF2752 domain-containing protein</fullName>
    </recommendedName>
</protein>
<feature type="transmembrane region" description="Helical" evidence="1">
    <location>
        <begin position="21"/>
        <end position="37"/>
    </location>
</feature>
<dbReference type="Pfam" id="PF10825">
    <property type="entry name" value="DUF2752"/>
    <property type="match status" value="1"/>
</dbReference>
<keyword evidence="1" id="KW-0472">Membrane</keyword>
<sequence length="146" mass="15466">MITTEAGQAATGRFARLGPPLLVGALAAGTCVAVWIGDPTTPGGFMPICPTKALLGIDCPGCGTLRMIYSLLHGDLLAAVRFNAFALVALGFLAVAYGTWTYGRITGRQIIGWQHHRWAAPVAMALVALWFVARNLPFAPFTALRV</sequence>
<dbReference type="InterPro" id="IPR021215">
    <property type="entry name" value="DUF2752"/>
</dbReference>
<reference evidence="2" key="1">
    <citation type="submission" date="2016-03" db="EMBL/GenBank/DDBJ databases">
        <authorList>
            <person name="Ploux O."/>
        </authorList>
    </citation>
    <scope>NUCLEOTIDE SEQUENCE</scope>
    <source>
        <strain evidence="2">UC10</strain>
    </source>
</reference>
<name>A0A1Y5PGS6_9MYCO</name>
<evidence type="ECO:0008006" key="3">
    <source>
        <dbReference type="Google" id="ProtNLM"/>
    </source>
</evidence>
<proteinExistence type="predicted"/>
<feature type="transmembrane region" description="Helical" evidence="1">
    <location>
        <begin position="118"/>
        <end position="136"/>
    </location>
</feature>
<gene>
    <name evidence="2" type="ORF">MHPYR_220006</name>
</gene>
<dbReference type="EMBL" id="FLQS01000015">
    <property type="protein sequence ID" value="SBS75331.1"/>
    <property type="molecule type" value="Genomic_DNA"/>
</dbReference>
<keyword evidence="1" id="KW-0812">Transmembrane</keyword>